<keyword evidence="5 13" id="KW-0378">Hydrolase</keyword>
<dbReference type="PANTHER" id="PTHR34699:SF2">
    <property type="entry name" value="NON-CANONICAL PURINE NTP PHOSPHATASE_PRRC1 DOMAIN-CONTAINING PROTEIN"/>
    <property type="match status" value="1"/>
</dbReference>
<dbReference type="EMBL" id="VSSQ01021138">
    <property type="protein sequence ID" value="MPM66521.1"/>
    <property type="molecule type" value="Genomic_DNA"/>
</dbReference>
<protein>
    <recommendedName>
        <fullName evidence="9">inosine/xanthosine triphosphatase</fullName>
        <ecNumber evidence="9">3.6.1.73</ecNumber>
    </recommendedName>
</protein>
<keyword evidence="8" id="KW-0464">Manganese</keyword>
<evidence type="ECO:0000256" key="7">
    <source>
        <dbReference type="ARBA" id="ARBA00023080"/>
    </source>
</evidence>
<dbReference type="GO" id="GO:0000166">
    <property type="term" value="F:nucleotide binding"/>
    <property type="evidence" value="ECO:0007669"/>
    <property type="project" value="UniProtKB-KW"/>
</dbReference>
<dbReference type="AlphaFoldDB" id="A0A645BPK8"/>
<evidence type="ECO:0000256" key="11">
    <source>
        <dbReference type="ARBA" id="ARBA00048781"/>
    </source>
</evidence>
<name>A0A645BPK8_9ZZZZ</name>
<evidence type="ECO:0000256" key="1">
    <source>
        <dbReference type="ARBA" id="ARBA00001936"/>
    </source>
</evidence>
<sequence>MKTIVVASKNPVKLKAAEEGFRAMFPQEEIRVISVERQVTISMQPMTSAETLKGACERATNARLTTPDADYWMGIEGGVEDTDQGMELFAWVVVLDRENMGKGRTGMFYLPERLRQLVNGGMELGEADDLVFGRSNSKQANGAVGLLTDDAITRTTYYVPAVIFALIPFKNPELYKQTK</sequence>
<dbReference type="SUPFAM" id="SSF52972">
    <property type="entry name" value="ITPase-like"/>
    <property type="match status" value="1"/>
</dbReference>
<evidence type="ECO:0000313" key="13">
    <source>
        <dbReference type="EMBL" id="MPM66521.1"/>
    </source>
</evidence>
<comment type="catalytic activity">
    <reaction evidence="11">
        <text>XTP + H2O = XDP + phosphate + H(+)</text>
        <dbReference type="Rhea" id="RHEA:28406"/>
        <dbReference type="ChEBI" id="CHEBI:15377"/>
        <dbReference type="ChEBI" id="CHEBI:15378"/>
        <dbReference type="ChEBI" id="CHEBI:43474"/>
        <dbReference type="ChEBI" id="CHEBI:59884"/>
        <dbReference type="ChEBI" id="CHEBI:61314"/>
        <dbReference type="EC" id="3.6.1.73"/>
    </reaction>
</comment>
<comment type="cofactor">
    <cofactor evidence="2">
        <name>Mg(2+)</name>
        <dbReference type="ChEBI" id="CHEBI:18420"/>
    </cofactor>
</comment>
<dbReference type="GO" id="GO:0046872">
    <property type="term" value="F:metal ion binding"/>
    <property type="evidence" value="ECO:0007669"/>
    <property type="project" value="UniProtKB-KW"/>
</dbReference>
<dbReference type="PANTHER" id="PTHR34699">
    <property type="match status" value="1"/>
</dbReference>
<dbReference type="GO" id="GO:0006772">
    <property type="term" value="P:thiamine metabolic process"/>
    <property type="evidence" value="ECO:0007669"/>
    <property type="project" value="TreeGrafter"/>
</dbReference>
<comment type="cofactor">
    <cofactor evidence="1">
        <name>Mn(2+)</name>
        <dbReference type="ChEBI" id="CHEBI:29035"/>
    </cofactor>
</comment>
<evidence type="ECO:0000256" key="6">
    <source>
        <dbReference type="ARBA" id="ARBA00022842"/>
    </source>
</evidence>
<dbReference type="HAMAP" id="MF_00648">
    <property type="entry name" value="Non_canon_purine_NTPase_YjjX"/>
    <property type="match status" value="1"/>
</dbReference>
<dbReference type="EC" id="3.6.1.73" evidence="9"/>
<proteinExistence type="inferred from homology"/>
<reference evidence="13" key="1">
    <citation type="submission" date="2019-08" db="EMBL/GenBank/DDBJ databases">
        <authorList>
            <person name="Kucharzyk K."/>
            <person name="Murdoch R.W."/>
            <person name="Higgins S."/>
            <person name="Loffler F."/>
        </authorList>
    </citation>
    <scope>NUCLEOTIDE SEQUENCE</scope>
</reference>
<evidence type="ECO:0000256" key="5">
    <source>
        <dbReference type="ARBA" id="ARBA00022801"/>
    </source>
</evidence>
<dbReference type="InterPro" id="IPR002786">
    <property type="entry name" value="Non_canon_purine_NTPase"/>
</dbReference>
<evidence type="ECO:0000256" key="4">
    <source>
        <dbReference type="ARBA" id="ARBA00022741"/>
    </source>
</evidence>
<keyword evidence="6" id="KW-0460">Magnesium</keyword>
<dbReference type="Gene3D" id="3.90.950.10">
    <property type="match status" value="1"/>
</dbReference>
<dbReference type="GO" id="GO:0009117">
    <property type="term" value="P:nucleotide metabolic process"/>
    <property type="evidence" value="ECO:0007669"/>
    <property type="project" value="UniProtKB-KW"/>
</dbReference>
<dbReference type="NCBIfam" id="NF003459">
    <property type="entry name" value="PRK05074.1"/>
    <property type="match status" value="1"/>
</dbReference>
<keyword evidence="7" id="KW-0546">Nucleotide metabolism</keyword>
<keyword evidence="4" id="KW-0547">Nucleotide-binding</keyword>
<evidence type="ECO:0000256" key="9">
    <source>
        <dbReference type="ARBA" id="ARBA00038901"/>
    </source>
</evidence>
<evidence type="ECO:0000256" key="8">
    <source>
        <dbReference type="ARBA" id="ARBA00023211"/>
    </source>
</evidence>
<dbReference type="NCBIfam" id="TIGR00258">
    <property type="entry name" value="inosine/xanthosine triphosphatase"/>
    <property type="match status" value="1"/>
</dbReference>
<comment type="caution">
    <text evidence="13">The sequence shown here is derived from an EMBL/GenBank/DDBJ whole genome shotgun (WGS) entry which is preliminary data.</text>
</comment>
<accession>A0A645BPK8</accession>
<feature type="domain" description="Non-canonical purine NTP phosphatase/PRRC1" evidence="12">
    <location>
        <begin position="7"/>
        <end position="169"/>
    </location>
</feature>
<organism evidence="13">
    <name type="scientific">bioreactor metagenome</name>
    <dbReference type="NCBI Taxonomy" id="1076179"/>
    <lineage>
        <taxon>unclassified sequences</taxon>
        <taxon>metagenomes</taxon>
        <taxon>ecological metagenomes</taxon>
    </lineage>
</organism>
<gene>
    <name evidence="13" type="ORF">SDC9_113430</name>
</gene>
<dbReference type="GO" id="GO:0103023">
    <property type="term" value="F:ITPase activity"/>
    <property type="evidence" value="ECO:0007669"/>
    <property type="project" value="UniProtKB-EC"/>
</dbReference>
<evidence type="ECO:0000256" key="2">
    <source>
        <dbReference type="ARBA" id="ARBA00001946"/>
    </source>
</evidence>
<dbReference type="FunFam" id="3.90.950.10:FF:000002">
    <property type="entry name" value="Inosine/xanthosine triphosphatase"/>
    <property type="match status" value="1"/>
</dbReference>
<evidence type="ECO:0000259" key="12">
    <source>
        <dbReference type="Pfam" id="PF01931"/>
    </source>
</evidence>
<dbReference type="InterPro" id="IPR050299">
    <property type="entry name" value="YjjX_NTPase"/>
</dbReference>
<keyword evidence="3" id="KW-0479">Metal-binding</keyword>
<evidence type="ECO:0000256" key="10">
    <source>
        <dbReference type="ARBA" id="ARBA00048174"/>
    </source>
</evidence>
<dbReference type="InterPro" id="IPR026533">
    <property type="entry name" value="NTPase/PRRC1"/>
</dbReference>
<comment type="catalytic activity">
    <reaction evidence="10">
        <text>ITP + H2O = IDP + phosphate + H(+)</text>
        <dbReference type="Rhea" id="RHEA:28330"/>
        <dbReference type="ChEBI" id="CHEBI:15377"/>
        <dbReference type="ChEBI" id="CHEBI:15378"/>
        <dbReference type="ChEBI" id="CHEBI:43474"/>
        <dbReference type="ChEBI" id="CHEBI:58280"/>
        <dbReference type="ChEBI" id="CHEBI:61402"/>
        <dbReference type="EC" id="3.6.1.73"/>
    </reaction>
</comment>
<evidence type="ECO:0000256" key="3">
    <source>
        <dbReference type="ARBA" id="ARBA00022723"/>
    </source>
</evidence>
<dbReference type="InterPro" id="IPR029001">
    <property type="entry name" value="ITPase-like_fam"/>
</dbReference>
<dbReference type="Pfam" id="PF01931">
    <property type="entry name" value="NTPase_I-T"/>
    <property type="match status" value="1"/>
</dbReference>